<gene>
    <name evidence="7" type="ORF">D5R93_06345</name>
</gene>
<name>A0ABM6Z654_9ACTO</name>
<evidence type="ECO:0000256" key="4">
    <source>
        <dbReference type="ARBA" id="ARBA00022989"/>
    </source>
</evidence>
<dbReference type="Pfam" id="PF01925">
    <property type="entry name" value="TauE"/>
    <property type="match status" value="2"/>
</dbReference>
<reference evidence="7 8" key="1">
    <citation type="submission" date="2018-09" db="EMBL/GenBank/DDBJ databases">
        <authorList>
            <person name="Li J."/>
        </authorList>
    </citation>
    <scope>NUCLEOTIDE SEQUENCE [LARGE SCALE GENOMIC DNA]</scope>
    <source>
        <strain evidence="7 8">2129</strain>
    </source>
</reference>
<keyword evidence="8" id="KW-1185">Reference proteome</keyword>
<protein>
    <recommendedName>
        <fullName evidence="6">Probable membrane transporter protein</fullName>
    </recommendedName>
</protein>
<dbReference type="EMBL" id="CP032514">
    <property type="protein sequence ID" value="AYD90843.1"/>
    <property type="molecule type" value="Genomic_DNA"/>
</dbReference>
<keyword evidence="3 6" id="KW-0812">Transmembrane</keyword>
<feature type="transmembrane region" description="Helical" evidence="6">
    <location>
        <begin position="191"/>
        <end position="213"/>
    </location>
</feature>
<comment type="similarity">
    <text evidence="2 6">Belongs to the 4-toluene sulfonate uptake permease (TSUP) (TC 2.A.102) family.</text>
</comment>
<dbReference type="InterPro" id="IPR051598">
    <property type="entry name" value="TSUP/Inactive_protease-like"/>
</dbReference>
<organism evidence="7 8">
    <name type="scientific">Actinomyces lilanjuaniae</name>
    <dbReference type="NCBI Taxonomy" id="2321394"/>
    <lineage>
        <taxon>Bacteria</taxon>
        <taxon>Bacillati</taxon>
        <taxon>Actinomycetota</taxon>
        <taxon>Actinomycetes</taxon>
        <taxon>Actinomycetales</taxon>
        <taxon>Actinomycetaceae</taxon>
        <taxon>Actinomyces</taxon>
    </lineage>
</organism>
<dbReference type="PANTHER" id="PTHR43701:SF2">
    <property type="entry name" value="MEMBRANE TRANSPORTER PROTEIN YJNA-RELATED"/>
    <property type="match status" value="1"/>
</dbReference>
<accession>A0ABM6Z654</accession>
<dbReference type="PANTHER" id="PTHR43701">
    <property type="entry name" value="MEMBRANE TRANSPORTER PROTEIN MJ0441-RELATED"/>
    <property type="match status" value="1"/>
</dbReference>
<keyword evidence="4 6" id="KW-1133">Transmembrane helix</keyword>
<keyword evidence="5 6" id="KW-0472">Membrane</keyword>
<feature type="transmembrane region" description="Helical" evidence="6">
    <location>
        <begin position="25"/>
        <end position="58"/>
    </location>
</feature>
<evidence type="ECO:0000256" key="2">
    <source>
        <dbReference type="ARBA" id="ARBA00009142"/>
    </source>
</evidence>
<feature type="transmembrane region" description="Helical" evidence="6">
    <location>
        <begin position="64"/>
        <end position="84"/>
    </location>
</feature>
<sequence>MRGGTGTTETGRNEGRGGVAVPGRLPMVLVGLAAGLLSGLFGVGGGVLLVPALVAVLGLDHRRAAATSLVAILPTSVVGALTYGLRGQVSLVAAVILLAGTLVGAQVGAWLLHRLPARVLPWTFASFVVLVLVSQQVVPPVRHADLTPDPVRVVALVVVGLAAGVLSGLVGVGGGVVVVPGLEAVVGLGDLLARGTSLAVMVPTAVSGAVAHLRRGHADLATAVVTGLASSAASPVGALLAARVPPGPTSWMFSAFLVVVAVLVLRRSPGRSTASR</sequence>
<dbReference type="RefSeq" id="WP_120205861.1">
    <property type="nucleotide sequence ID" value="NZ_CP032514.1"/>
</dbReference>
<evidence type="ECO:0000256" key="3">
    <source>
        <dbReference type="ARBA" id="ARBA00022692"/>
    </source>
</evidence>
<feature type="transmembrane region" description="Helical" evidence="6">
    <location>
        <begin position="119"/>
        <end position="141"/>
    </location>
</feature>
<comment type="subcellular location">
    <subcellularLocation>
        <location evidence="6">Cell membrane</location>
        <topology evidence="6">Multi-pass membrane protein</topology>
    </subcellularLocation>
    <subcellularLocation>
        <location evidence="1">Membrane</location>
        <topology evidence="1">Multi-pass membrane protein</topology>
    </subcellularLocation>
</comment>
<dbReference type="InterPro" id="IPR002781">
    <property type="entry name" value="TM_pro_TauE-like"/>
</dbReference>
<evidence type="ECO:0000256" key="1">
    <source>
        <dbReference type="ARBA" id="ARBA00004141"/>
    </source>
</evidence>
<feature type="transmembrane region" description="Helical" evidence="6">
    <location>
        <begin position="220"/>
        <end position="242"/>
    </location>
</feature>
<dbReference type="Proteomes" id="UP000273001">
    <property type="component" value="Chromosome"/>
</dbReference>
<evidence type="ECO:0000256" key="5">
    <source>
        <dbReference type="ARBA" id="ARBA00023136"/>
    </source>
</evidence>
<feature type="transmembrane region" description="Helical" evidence="6">
    <location>
        <begin position="248"/>
        <end position="266"/>
    </location>
</feature>
<keyword evidence="6" id="KW-1003">Cell membrane</keyword>
<proteinExistence type="inferred from homology"/>
<evidence type="ECO:0000256" key="6">
    <source>
        <dbReference type="RuleBase" id="RU363041"/>
    </source>
</evidence>
<feature type="transmembrane region" description="Helical" evidence="6">
    <location>
        <begin position="91"/>
        <end position="113"/>
    </location>
</feature>
<feature type="transmembrane region" description="Helical" evidence="6">
    <location>
        <begin position="153"/>
        <end position="179"/>
    </location>
</feature>
<evidence type="ECO:0000313" key="8">
    <source>
        <dbReference type="Proteomes" id="UP000273001"/>
    </source>
</evidence>
<evidence type="ECO:0000313" key="7">
    <source>
        <dbReference type="EMBL" id="AYD90843.1"/>
    </source>
</evidence>